<evidence type="ECO:0000313" key="2">
    <source>
        <dbReference type="Proteomes" id="UP000504606"/>
    </source>
</evidence>
<protein>
    <submittedName>
        <fullName evidence="3">Uncharacterized protein LOC113201976</fullName>
    </submittedName>
</protein>
<keyword evidence="1" id="KW-0175">Coiled coil</keyword>
<dbReference type="Proteomes" id="UP000504606">
    <property type="component" value="Unplaced"/>
</dbReference>
<dbReference type="KEGG" id="foc:113201976"/>
<dbReference type="RefSeq" id="XP_026271784.1">
    <property type="nucleotide sequence ID" value="XM_026415999.2"/>
</dbReference>
<keyword evidence="2" id="KW-1185">Reference proteome</keyword>
<dbReference type="OrthoDB" id="10490991at2759"/>
<dbReference type="GeneID" id="113201976"/>
<evidence type="ECO:0000256" key="1">
    <source>
        <dbReference type="SAM" id="Coils"/>
    </source>
</evidence>
<sequence length="301" mass="33770">MNSSFANPISLMDFSLNKSDIKHTSVSKHGDREFMVWMSSFSPNLLSRYPTLTKEAQSKLRSLYTINQQADNAVEEVLRGLNRCEQDYEALAEKTVSQLQLLGLSEDEEFSCETQNVLREVGAIISKGHVGDGTGAGSAATLAVDFLAHASAARQKLNLLKDIKLMRKRNERLKDNLLYFEKEYKMAADEVSNLQNYLESSAVELNVSHSNLSNLSKTNSSSRIEFENQAVPSTISTQAILDSHYAYEGLIKDIQNLEKKFEQYGELPPSITEAVKIVERTKEQLESTSATLKMKLTSYHK</sequence>
<dbReference type="AlphaFoldDB" id="A0A6J1RRT4"/>
<evidence type="ECO:0000313" key="3">
    <source>
        <dbReference type="RefSeq" id="XP_026271784.1"/>
    </source>
</evidence>
<reference evidence="3" key="1">
    <citation type="submission" date="2025-08" db="UniProtKB">
        <authorList>
            <consortium name="RefSeq"/>
        </authorList>
    </citation>
    <scope>IDENTIFICATION</scope>
    <source>
        <tissue evidence="3">Whole organism</tissue>
    </source>
</reference>
<feature type="coiled-coil region" evidence="1">
    <location>
        <begin position="156"/>
        <end position="183"/>
    </location>
</feature>
<proteinExistence type="predicted"/>
<accession>A0A6J1RRT4</accession>
<name>A0A6J1RRT4_FRAOC</name>
<gene>
    <name evidence="3" type="primary">LOC113201976</name>
</gene>
<organism evidence="2 3">
    <name type="scientific">Frankliniella occidentalis</name>
    <name type="common">Western flower thrips</name>
    <name type="synonym">Euthrips occidentalis</name>
    <dbReference type="NCBI Taxonomy" id="133901"/>
    <lineage>
        <taxon>Eukaryota</taxon>
        <taxon>Metazoa</taxon>
        <taxon>Ecdysozoa</taxon>
        <taxon>Arthropoda</taxon>
        <taxon>Hexapoda</taxon>
        <taxon>Insecta</taxon>
        <taxon>Pterygota</taxon>
        <taxon>Neoptera</taxon>
        <taxon>Paraneoptera</taxon>
        <taxon>Thysanoptera</taxon>
        <taxon>Terebrantia</taxon>
        <taxon>Thripoidea</taxon>
        <taxon>Thripidae</taxon>
        <taxon>Frankliniella</taxon>
    </lineage>
</organism>